<proteinExistence type="predicted"/>
<name>A0A3L8NZU5_9ACTN</name>
<dbReference type="AlphaFoldDB" id="A0A3L8NZU5"/>
<reference evidence="1 2" key="1">
    <citation type="submission" date="2018-10" db="EMBL/GenBank/DDBJ databases">
        <title>Marmoricola sp. 4Q3S-7 whole genome shotgun sequence.</title>
        <authorList>
            <person name="Li F."/>
        </authorList>
    </citation>
    <scope>NUCLEOTIDE SEQUENCE [LARGE SCALE GENOMIC DNA]</scope>
    <source>
        <strain evidence="1 2">4Q3S-7</strain>
    </source>
</reference>
<accession>A0A3L8NZU5</accession>
<dbReference type="EMBL" id="RDBE01000010">
    <property type="protein sequence ID" value="RLV48187.1"/>
    <property type="molecule type" value="Genomic_DNA"/>
</dbReference>
<organism evidence="1 2">
    <name type="scientific">Nocardioides mangrovicus</name>
    <dbReference type="NCBI Taxonomy" id="2478913"/>
    <lineage>
        <taxon>Bacteria</taxon>
        <taxon>Bacillati</taxon>
        <taxon>Actinomycetota</taxon>
        <taxon>Actinomycetes</taxon>
        <taxon>Propionibacteriales</taxon>
        <taxon>Nocardioidaceae</taxon>
        <taxon>Nocardioides</taxon>
    </lineage>
</organism>
<gene>
    <name evidence="1" type="ORF">D9V37_19150</name>
</gene>
<evidence type="ECO:0000313" key="2">
    <source>
        <dbReference type="Proteomes" id="UP000281708"/>
    </source>
</evidence>
<dbReference type="OrthoDB" id="3813047at2"/>
<dbReference type="RefSeq" id="WP_121807693.1">
    <property type="nucleotide sequence ID" value="NZ_RDBE01000010.1"/>
</dbReference>
<evidence type="ECO:0000313" key="1">
    <source>
        <dbReference type="EMBL" id="RLV48187.1"/>
    </source>
</evidence>
<sequence length="414" mass="41784">MSGGLSVDPAVGLPSGHPVLGSVADGVALPYALTYPSGTSTAHLVLTFDGTTVADVADGAASGTITVAGGTAGLTKNDDVAVVLTALAADGSTIATARTDGTVTDGADLGTLTAYLPAEQDVADGTHLYVSQSATIRFHATAHTRLAHAGVTGYDLTVDGVSILDDPTVTGKPDQWVSGTWTAPATTGDHTLVYWATVEGGTSRTQQSFALSVQPTGSFTIDGVSMDYAVTAEPGSPLPCAGTFKRASDYAPVPNATITVTWQDSTGGDWVPVATTTTDSAGHFSTTLQPTVSGSYQLTTDGVPGVVGGTTSSSVRVDLEAHVRLSVDQRSAGVGSTLTFTIAAPAALAGAHAMLQLWNGMSWTTVDVSPLDATGSASISYVPPISGSYRFGALTGYTEQYAPTASDDLTVSVG</sequence>
<keyword evidence="2" id="KW-1185">Reference proteome</keyword>
<comment type="caution">
    <text evidence="1">The sequence shown here is derived from an EMBL/GenBank/DDBJ whole genome shotgun (WGS) entry which is preliminary data.</text>
</comment>
<protein>
    <submittedName>
        <fullName evidence="1">Uncharacterized protein</fullName>
    </submittedName>
</protein>
<dbReference type="Proteomes" id="UP000281708">
    <property type="component" value="Unassembled WGS sequence"/>
</dbReference>